<dbReference type="PANTHER" id="PTHR36835:SF1">
    <property type="entry name" value="CYTOCHROME BO(3) UBIQUINOL OXIDASE SUBUNIT 4"/>
    <property type="match status" value="1"/>
</dbReference>
<evidence type="ECO:0000256" key="14">
    <source>
        <dbReference type="ARBA" id="ARBA00030211"/>
    </source>
</evidence>
<evidence type="ECO:0000256" key="16">
    <source>
        <dbReference type="ARBA" id="ARBA00032185"/>
    </source>
</evidence>
<dbReference type="Proteomes" id="UP000295719">
    <property type="component" value="Unassembled WGS sequence"/>
</dbReference>
<evidence type="ECO:0000256" key="7">
    <source>
        <dbReference type="ARBA" id="ARBA00022692"/>
    </source>
</evidence>
<comment type="function">
    <text evidence="12">Cytochrome bo(3) ubiquinol terminal oxidase is the component of the aerobic respiratory chain of E.coli that predominates when cells are grown at high aeration. Has proton pump activity across the membrane in addition to electron transfer, pumping 2 protons/electron.</text>
</comment>
<accession>A0A4R3YPX9</accession>
<proteinExistence type="inferred from homology"/>
<evidence type="ECO:0000256" key="11">
    <source>
        <dbReference type="ARBA" id="ARBA00023136"/>
    </source>
</evidence>
<keyword evidence="10" id="KW-0560">Oxidoreductase</keyword>
<sequence length="110" mass="12022">MSHDTTGHAGASHGSLKSYLIGFVLSVILTLIPFLMVMNGSASKGVLLAVLVICAVVQIVVHLIYFLHLDSSSEQQWNLVALIFAVLIIAILVVGSLWIMWYLNYNLMGH</sequence>
<evidence type="ECO:0000256" key="12">
    <source>
        <dbReference type="ARBA" id="ARBA00025694"/>
    </source>
</evidence>
<feature type="transmembrane region" description="Helical" evidence="17">
    <location>
        <begin position="79"/>
        <end position="103"/>
    </location>
</feature>
<dbReference type="GO" id="GO:0019646">
    <property type="term" value="P:aerobic electron transport chain"/>
    <property type="evidence" value="ECO:0007669"/>
    <property type="project" value="TreeGrafter"/>
</dbReference>
<evidence type="ECO:0000256" key="9">
    <source>
        <dbReference type="ARBA" id="ARBA00022989"/>
    </source>
</evidence>
<keyword evidence="11 17" id="KW-0472">Membrane</keyword>
<dbReference type="GO" id="GO:0009319">
    <property type="term" value="C:cytochrome o ubiquinol oxidase complex"/>
    <property type="evidence" value="ECO:0007669"/>
    <property type="project" value="TreeGrafter"/>
</dbReference>
<dbReference type="Pfam" id="PF03626">
    <property type="entry name" value="COX4_pro"/>
    <property type="match status" value="1"/>
</dbReference>
<dbReference type="NCBIfam" id="NF007878">
    <property type="entry name" value="PRK10582.1"/>
    <property type="match status" value="1"/>
</dbReference>
<comment type="subunit">
    <text evidence="3">Heterooctamer of two A chains, two B chains, two C chains and two D chains.</text>
</comment>
<evidence type="ECO:0000313" key="18">
    <source>
        <dbReference type="EMBL" id="TCV94396.1"/>
    </source>
</evidence>
<comment type="subcellular location">
    <subcellularLocation>
        <location evidence="1">Cell membrane</location>
        <topology evidence="1">Multi-pass membrane protein</topology>
    </subcellularLocation>
</comment>
<comment type="caution">
    <text evidence="18">The sequence shown here is derived from an EMBL/GenBank/DDBJ whole genome shotgun (WGS) entry which is preliminary data.</text>
</comment>
<feature type="transmembrane region" description="Helical" evidence="17">
    <location>
        <begin position="45"/>
        <end position="67"/>
    </location>
</feature>
<dbReference type="InterPro" id="IPR005171">
    <property type="entry name" value="Cyt_c_oxidase_su4_prok"/>
</dbReference>
<evidence type="ECO:0000256" key="13">
    <source>
        <dbReference type="ARBA" id="ARBA00030071"/>
    </source>
</evidence>
<protein>
    <recommendedName>
        <fullName evidence="4">Cytochrome bo(3) ubiquinol oxidase subunit 4</fullName>
    </recommendedName>
    <alternativeName>
        <fullName evidence="16">Cytochrome o ubiquinol oxidase subunit 4</fullName>
    </alternativeName>
    <alternativeName>
        <fullName evidence="13">Oxidase bo(3) subunit 4</fullName>
    </alternativeName>
    <alternativeName>
        <fullName evidence="14">Ubiquinol oxidase polypeptide IV</fullName>
    </alternativeName>
    <alternativeName>
        <fullName evidence="15">Ubiquinol oxidase subunit 4</fullName>
    </alternativeName>
</protein>
<organism evidence="18 19">
    <name type="scientific">Biostraticola tofi</name>
    <dbReference type="NCBI Taxonomy" id="466109"/>
    <lineage>
        <taxon>Bacteria</taxon>
        <taxon>Pseudomonadati</taxon>
        <taxon>Pseudomonadota</taxon>
        <taxon>Gammaproteobacteria</taxon>
        <taxon>Enterobacterales</taxon>
        <taxon>Bruguierivoracaceae</taxon>
        <taxon>Biostraticola</taxon>
    </lineage>
</organism>
<keyword evidence="6" id="KW-1003">Cell membrane</keyword>
<dbReference type="NCBIfam" id="TIGR02847">
    <property type="entry name" value="CyoD"/>
    <property type="match status" value="1"/>
</dbReference>
<dbReference type="AlphaFoldDB" id="A0A4R3YPX9"/>
<dbReference type="EMBL" id="SMCR01000007">
    <property type="protein sequence ID" value="TCV94396.1"/>
    <property type="molecule type" value="Genomic_DNA"/>
</dbReference>
<keyword evidence="5" id="KW-0813">Transport</keyword>
<reference evidence="18 19" key="1">
    <citation type="submission" date="2019-03" db="EMBL/GenBank/DDBJ databases">
        <title>Genomic Encyclopedia of Type Strains, Phase IV (KMG-IV): sequencing the most valuable type-strain genomes for metagenomic binning, comparative biology and taxonomic classification.</title>
        <authorList>
            <person name="Goeker M."/>
        </authorList>
    </citation>
    <scope>NUCLEOTIDE SEQUENCE [LARGE SCALE GENOMIC DNA]</scope>
    <source>
        <strain evidence="18 19">DSM 19580</strain>
    </source>
</reference>
<dbReference type="GO" id="GO:0015990">
    <property type="term" value="P:electron transport coupled proton transport"/>
    <property type="evidence" value="ECO:0007669"/>
    <property type="project" value="InterPro"/>
</dbReference>
<evidence type="ECO:0000256" key="17">
    <source>
        <dbReference type="SAM" id="Phobius"/>
    </source>
</evidence>
<evidence type="ECO:0000256" key="1">
    <source>
        <dbReference type="ARBA" id="ARBA00004651"/>
    </source>
</evidence>
<dbReference type="GO" id="GO:0005886">
    <property type="term" value="C:plasma membrane"/>
    <property type="evidence" value="ECO:0007669"/>
    <property type="project" value="UniProtKB-SubCell"/>
</dbReference>
<gene>
    <name evidence="18" type="ORF">EDC52_107137</name>
</gene>
<evidence type="ECO:0000313" key="19">
    <source>
        <dbReference type="Proteomes" id="UP000295719"/>
    </source>
</evidence>
<keyword evidence="7 17" id="KW-0812">Transmembrane</keyword>
<evidence type="ECO:0000256" key="6">
    <source>
        <dbReference type="ARBA" id="ARBA00022475"/>
    </source>
</evidence>
<feature type="transmembrane region" description="Helical" evidence="17">
    <location>
        <begin position="20"/>
        <end position="38"/>
    </location>
</feature>
<dbReference type="GO" id="GO:0015078">
    <property type="term" value="F:proton transmembrane transporter activity"/>
    <property type="evidence" value="ECO:0007669"/>
    <property type="project" value="TreeGrafter"/>
</dbReference>
<evidence type="ECO:0000256" key="4">
    <source>
        <dbReference type="ARBA" id="ARBA00014689"/>
    </source>
</evidence>
<keyword evidence="9 17" id="KW-1133">Transmembrane helix</keyword>
<evidence type="ECO:0000256" key="8">
    <source>
        <dbReference type="ARBA" id="ARBA00022982"/>
    </source>
</evidence>
<dbReference type="PANTHER" id="PTHR36835">
    <property type="entry name" value="CYTOCHROME BO(3) UBIQUINOL OXIDASE SUBUNIT 4"/>
    <property type="match status" value="1"/>
</dbReference>
<evidence type="ECO:0000256" key="2">
    <source>
        <dbReference type="ARBA" id="ARBA00008079"/>
    </source>
</evidence>
<evidence type="ECO:0000256" key="5">
    <source>
        <dbReference type="ARBA" id="ARBA00022448"/>
    </source>
</evidence>
<comment type="similarity">
    <text evidence="2">Belongs to the cytochrome c oxidase bacterial subunit 4 family.</text>
</comment>
<name>A0A4R3YPX9_9GAMM</name>
<dbReference type="InterPro" id="IPR050968">
    <property type="entry name" value="Cytochrome_c_oxidase_bac_sub4"/>
</dbReference>
<dbReference type="RefSeq" id="WP_131866167.1">
    <property type="nucleotide sequence ID" value="NZ_SMCR01000007.1"/>
</dbReference>
<dbReference type="OrthoDB" id="2375888at2"/>
<dbReference type="GO" id="GO:0009486">
    <property type="term" value="F:cytochrome bo3 ubiquinol oxidase activity"/>
    <property type="evidence" value="ECO:0007669"/>
    <property type="project" value="InterPro"/>
</dbReference>
<keyword evidence="8" id="KW-0249">Electron transport</keyword>
<dbReference type="InterPro" id="IPR014210">
    <property type="entry name" value="Cyt_o_ubiqinol_oxidase_su4"/>
</dbReference>
<evidence type="ECO:0000256" key="3">
    <source>
        <dbReference type="ARBA" id="ARBA00011700"/>
    </source>
</evidence>
<keyword evidence="19" id="KW-1185">Reference proteome</keyword>
<evidence type="ECO:0000256" key="10">
    <source>
        <dbReference type="ARBA" id="ARBA00023002"/>
    </source>
</evidence>
<evidence type="ECO:0000256" key="15">
    <source>
        <dbReference type="ARBA" id="ARBA00031887"/>
    </source>
</evidence>